<reference evidence="2" key="1">
    <citation type="submission" date="2020-05" db="EMBL/GenBank/DDBJ databases">
        <title>Phylogenomic resolution of chytrid fungi.</title>
        <authorList>
            <person name="Stajich J.E."/>
            <person name="Amses K."/>
            <person name="Simmons R."/>
            <person name="Seto K."/>
            <person name="Myers J."/>
            <person name="Bonds A."/>
            <person name="Quandt C.A."/>
            <person name="Barry K."/>
            <person name="Liu P."/>
            <person name="Grigoriev I."/>
            <person name="Longcore J.E."/>
            <person name="James T.Y."/>
        </authorList>
    </citation>
    <scope>NUCLEOTIDE SEQUENCE</scope>
    <source>
        <strain evidence="2">JEL0513</strain>
    </source>
</reference>
<proteinExistence type="predicted"/>
<accession>A0AAD5T0Y7</accession>
<evidence type="ECO:0000256" key="1">
    <source>
        <dbReference type="SAM" id="MobiDB-lite"/>
    </source>
</evidence>
<name>A0AAD5T0Y7_9FUNG</name>
<gene>
    <name evidence="2" type="ORF">HK100_011677</name>
</gene>
<dbReference type="EMBL" id="JADGJH010000750">
    <property type="protein sequence ID" value="KAJ3123252.1"/>
    <property type="molecule type" value="Genomic_DNA"/>
</dbReference>
<keyword evidence="3" id="KW-1185">Reference proteome</keyword>
<sequence>MQLPRSIPKRMPPASVLRHLAFPPPPEHLRSTMTRDGFEKRPPRIPERMQARVRKAAVLAGLDPDLFIPPTPSDSRFKKPAATVPATTFAAQISTTTAPAKRTKLPVIKIPKGNSNLIKQEERKMKIKENMAKMAHIIKADKDEKAKTKLSKRPDIFSA</sequence>
<dbReference type="Proteomes" id="UP001211907">
    <property type="component" value="Unassembled WGS sequence"/>
</dbReference>
<protein>
    <submittedName>
        <fullName evidence="2">Uncharacterized protein</fullName>
    </submittedName>
</protein>
<dbReference type="AlphaFoldDB" id="A0AAD5T0Y7"/>
<feature type="compositionally biased region" description="Basic and acidic residues" evidence="1">
    <location>
        <begin position="36"/>
        <end position="46"/>
    </location>
</feature>
<feature type="region of interest" description="Disordered" evidence="1">
    <location>
        <begin position="1"/>
        <end position="46"/>
    </location>
</feature>
<evidence type="ECO:0000313" key="2">
    <source>
        <dbReference type="EMBL" id="KAJ3123252.1"/>
    </source>
</evidence>
<evidence type="ECO:0000313" key="3">
    <source>
        <dbReference type="Proteomes" id="UP001211907"/>
    </source>
</evidence>
<organism evidence="2 3">
    <name type="scientific">Physocladia obscura</name>
    <dbReference type="NCBI Taxonomy" id="109957"/>
    <lineage>
        <taxon>Eukaryota</taxon>
        <taxon>Fungi</taxon>
        <taxon>Fungi incertae sedis</taxon>
        <taxon>Chytridiomycota</taxon>
        <taxon>Chytridiomycota incertae sedis</taxon>
        <taxon>Chytridiomycetes</taxon>
        <taxon>Chytridiales</taxon>
        <taxon>Chytriomycetaceae</taxon>
        <taxon>Physocladia</taxon>
    </lineage>
</organism>
<comment type="caution">
    <text evidence="2">The sequence shown here is derived from an EMBL/GenBank/DDBJ whole genome shotgun (WGS) entry which is preliminary data.</text>
</comment>